<dbReference type="Gene3D" id="3.90.25.10">
    <property type="entry name" value="UDP-galactose 4-epimerase, domain 1"/>
    <property type="match status" value="1"/>
</dbReference>
<evidence type="ECO:0000313" key="2">
    <source>
        <dbReference type="EMBL" id="MFB9674851.1"/>
    </source>
</evidence>
<keyword evidence="3" id="KW-1185">Reference proteome</keyword>
<dbReference type="PANTHER" id="PTHR43162:SF1">
    <property type="entry name" value="PRESTALK A DIFFERENTIATION PROTEIN A"/>
    <property type="match status" value="1"/>
</dbReference>
<accession>A0ABV5T927</accession>
<dbReference type="EMBL" id="JBHMBS010000002">
    <property type="protein sequence ID" value="MFB9674851.1"/>
    <property type="molecule type" value="Genomic_DNA"/>
</dbReference>
<feature type="region of interest" description="Disordered" evidence="1">
    <location>
        <begin position="1"/>
        <end position="21"/>
    </location>
</feature>
<dbReference type="Proteomes" id="UP001589610">
    <property type="component" value="Unassembled WGS sequence"/>
</dbReference>
<name>A0ABV5T927_9ACTN</name>
<comment type="caution">
    <text evidence="2">The sequence shown here is derived from an EMBL/GenBank/DDBJ whole genome shotgun (WGS) entry which is preliminary data.</text>
</comment>
<dbReference type="PANTHER" id="PTHR43162">
    <property type="match status" value="1"/>
</dbReference>
<evidence type="ECO:0000256" key="1">
    <source>
        <dbReference type="SAM" id="MobiDB-lite"/>
    </source>
</evidence>
<sequence>MTSDDHAGSVLTLTGPEPPSVPDQAAILGEGLGRALTTDVPLEAYREQLLAAGLDPAFAEIVVNGSRTVARGGNARITQQVEQVLGRPPRTFSTWVHDHRAAFA</sequence>
<proteinExistence type="predicted"/>
<evidence type="ECO:0000313" key="3">
    <source>
        <dbReference type="Proteomes" id="UP001589610"/>
    </source>
</evidence>
<dbReference type="InterPro" id="IPR051604">
    <property type="entry name" value="Ergot_Alk_Oxidoreductase"/>
</dbReference>
<reference evidence="2 3" key="1">
    <citation type="submission" date="2024-09" db="EMBL/GenBank/DDBJ databases">
        <authorList>
            <person name="Sun Q."/>
            <person name="Mori K."/>
        </authorList>
    </citation>
    <scope>NUCLEOTIDE SEQUENCE [LARGE SCALE GENOMIC DNA]</scope>
    <source>
        <strain evidence="2 3">JCM 3028</strain>
    </source>
</reference>
<dbReference type="RefSeq" id="WP_386154599.1">
    <property type="nucleotide sequence ID" value="NZ_JBHMBS010000002.1"/>
</dbReference>
<dbReference type="Gene3D" id="3.40.50.720">
    <property type="entry name" value="NAD(P)-binding Rossmann-like Domain"/>
    <property type="match status" value="1"/>
</dbReference>
<gene>
    <name evidence="2" type="ORF">ACFFRH_05075</name>
</gene>
<protein>
    <submittedName>
        <fullName evidence="2">Uncharacterized protein</fullName>
    </submittedName>
</protein>
<organism evidence="2 3">
    <name type="scientific">Streptosporangium vulgare</name>
    <dbReference type="NCBI Taxonomy" id="46190"/>
    <lineage>
        <taxon>Bacteria</taxon>
        <taxon>Bacillati</taxon>
        <taxon>Actinomycetota</taxon>
        <taxon>Actinomycetes</taxon>
        <taxon>Streptosporangiales</taxon>
        <taxon>Streptosporangiaceae</taxon>
        <taxon>Streptosporangium</taxon>
    </lineage>
</organism>